<dbReference type="EMBL" id="AM470261">
    <property type="protein sequence ID" value="CAN61745.1"/>
    <property type="molecule type" value="Genomic_DNA"/>
</dbReference>
<feature type="region of interest" description="Disordered" evidence="1">
    <location>
        <begin position="26"/>
        <end position="94"/>
    </location>
</feature>
<proteinExistence type="predicted"/>
<gene>
    <name evidence="2" type="ORF">VITISV_043836</name>
</gene>
<name>A5BT82_VITVI</name>
<protein>
    <submittedName>
        <fullName evidence="2">Uncharacterized protein</fullName>
    </submittedName>
</protein>
<organism evidence="2">
    <name type="scientific">Vitis vinifera</name>
    <name type="common">Grape</name>
    <dbReference type="NCBI Taxonomy" id="29760"/>
    <lineage>
        <taxon>Eukaryota</taxon>
        <taxon>Viridiplantae</taxon>
        <taxon>Streptophyta</taxon>
        <taxon>Embryophyta</taxon>
        <taxon>Tracheophyta</taxon>
        <taxon>Spermatophyta</taxon>
        <taxon>Magnoliopsida</taxon>
        <taxon>eudicotyledons</taxon>
        <taxon>Gunneridae</taxon>
        <taxon>Pentapetalae</taxon>
        <taxon>rosids</taxon>
        <taxon>Vitales</taxon>
        <taxon>Vitaceae</taxon>
        <taxon>Viteae</taxon>
        <taxon>Vitis</taxon>
    </lineage>
</organism>
<reference evidence="2" key="1">
    <citation type="journal article" date="2007" name="PLoS ONE">
        <title>The first genome sequence of an elite grapevine cultivar (Pinot noir Vitis vinifera L.): coping with a highly heterozygous genome.</title>
        <authorList>
            <person name="Velasco R."/>
            <person name="Zharkikh A."/>
            <person name="Troggio M."/>
            <person name="Cartwright D.A."/>
            <person name="Cestaro A."/>
            <person name="Pruss D."/>
            <person name="Pindo M."/>
            <person name="FitzGerald L.M."/>
            <person name="Vezzulli S."/>
            <person name="Reid J."/>
            <person name="Malacarne G."/>
            <person name="Iliev D."/>
            <person name="Coppola G."/>
            <person name="Wardell B."/>
            <person name="Micheletti D."/>
            <person name="Macalma T."/>
            <person name="Facci M."/>
            <person name="Mitchell J.T."/>
            <person name="Perazzolli M."/>
            <person name="Eldredge G."/>
            <person name="Gatto P."/>
            <person name="Oyzerski R."/>
            <person name="Moretto M."/>
            <person name="Gutin N."/>
            <person name="Stefanini M."/>
            <person name="Chen Y."/>
            <person name="Segala C."/>
            <person name="Davenport C."/>
            <person name="Dematte L."/>
            <person name="Mraz A."/>
            <person name="Battilana J."/>
            <person name="Stormo K."/>
            <person name="Costa F."/>
            <person name="Tao Q."/>
            <person name="Si-Ammour A."/>
            <person name="Harkins T."/>
            <person name="Lackey A."/>
            <person name="Perbost C."/>
            <person name="Taillon B."/>
            <person name="Stella A."/>
            <person name="Solovyev V."/>
            <person name="Fawcett J.A."/>
            <person name="Sterck L."/>
            <person name="Vandepoele K."/>
            <person name="Grando S.M."/>
            <person name="Toppo S."/>
            <person name="Moser C."/>
            <person name="Lanchbury J."/>
            <person name="Bogden R."/>
            <person name="Skolnick M."/>
            <person name="Sgaramella V."/>
            <person name="Bhatnagar S.K."/>
            <person name="Fontana P."/>
            <person name="Gutin A."/>
            <person name="Van de Peer Y."/>
            <person name="Salamini F."/>
            <person name="Viola R."/>
        </authorList>
    </citation>
    <scope>NUCLEOTIDE SEQUENCE</scope>
</reference>
<sequence>MDGVKKALLSYFNYFKKCYLQVTVTSTGPRPVLDRTSTGQNRTSIDPRSDLDREEKATGREKVFELPRPVLDRTTTTDRRFRNRLSRLAMTSNN</sequence>
<dbReference type="AlphaFoldDB" id="A5BT82"/>
<accession>A5BT82</accession>
<feature type="compositionally biased region" description="Basic and acidic residues" evidence="1">
    <location>
        <begin position="45"/>
        <end position="65"/>
    </location>
</feature>
<feature type="compositionally biased region" description="Polar residues" evidence="1">
    <location>
        <begin position="35"/>
        <end position="44"/>
    </location>
</feature>
<evidence type="ECO:0000256" key="1">
    <source>
        <dbReference type="SAM" id="MobiDB-lite"/>
    </source>
</evidence>
<evidence type="ECO:0000313" key="2">
    <source>
        <dbReference type="EMBL" id="CAN61745.1"/>
    </source>
</evidence>